<organism evidence="1">
    <name type="scientific">marine sediment metagenome</name>
    <dbReference type="NCBI Taxonomy" id="412755"/>
    <lineage>
        <taxon>unclassified sequences</taxon>
        <taxon>metagenomes</taxon>
        <taxon>ecological metagenomes</taxon>
    </lineage>
</organism>
<dbReference type="EMBL" id="LAZR01045335">
    <property type="protein sequence ID" value="KKK99113.1"/>
    <property type="molecule type" value="Genomic_DNA"/>
</dbReference>
<comment type="caution">
    <text evidence="1">The sequence shown here is derived from an EMBL/GenBank/DDBJ whole genome shotgun (WGS) entry which is preliminary data.</text>
</comment>
<evidence type="ECO:0000313" key="1">
    <source>
        <dbReference type="EMBL" id="KKK99113.1"/>
    </source>
</evidence>
<sequence>MFGMFGPEPPKSRVDLDGKEWICVLVLTKAPGVTWGLAMEHGAESPAPVSAVAFAPSDAEIDVLKFAARLRAQSEEKDRGLATRRRKARP</sequence>
<name>A0A0F8ZZ54_9ZZZZ</name>
<gene>
    <name evidence="1" type="ORF">LCGC14_2636010</name>
</gene>
<protein>
    <submittedName>
        <fullName evidence="1">Uncharacterized protein</fullName>
    </submittedName>
</protein>
<dbReference type="AlphaFoldDB" id="A0A0F8ZZ54"/>
<reference evidence="1" key="1">
    <citation type="journal article" date="2015" name="Nature">
        <title>Complex archaea that bridge the gap between prokaryotes and eukaryotes.</title>
        <authorList>
            <person name="Spang A."/>
            <person name="Saw J.H."/>
            <person name="Jorgensen S.L."/>
            <person name="Zaremba-Niedzwiedzka K."/>
            <person name="Martijn J."/>
            <person name="Lind A.E."/>
            <person name="van Eijk R."/>
            <person name="Schleper C."/>
            <person name="Guy L."/>
            <person name="Ettema T.J."/>
        </authorList>
    </citation>
    <scope>NUCLEOTIDE SEQUENCE</scope>
</reference>
<proteinExistence type="predicted"/>
<accession>A0A0F8ZZ54</accession>